<dbReference type="InterPro" id="IPR011992">
    <property type="entry name" value="EF-hand-dom_pair"/>
</dbReference>
<dbReference type="GO" id="GO:0005509">
    <property type="term" value="F:calcium ion binding"/>
    <property type="evidence" value="ECO:0007669"/>
    <property type="project" value="InterPro"/>
</dbReference>
<dbReference type="SUPFAM" id="SSF47473">
    <property type="entry name" value="EF-hand"/>
    <property type="match status" value="1"/>
</dbReference>
<reference evidence="3 4" key="1">
    <citation type="submission" date="2017-12" db="EMBL/GenBank/DDBJ databases">
        <title>Sequencing, de novo assembly and annotation of complete genome of a new Thraustochytrid species, strain FCC1311.</title>
        <authorList>
            <person name="Sedici K."/>
            <person name="Godart F."/>
            <person name="Aiese Cigliano R."/>
            <person name="Sanseverino W."/>
            <person name="Barakat M."/>
            <person name="Ortet P."/>
            <person name="Marechal E."/>
            <person name="Cagnac O."/>
            <person name="Amato A."/>
        </authorList>
    </citation>
    <scope>NUCLEOTIDE SEQUENCE [LARGE SCALE GENOMIC DNA]</scope>
</reference>
<organism evidence="3 4">
    <name type="scientific">Hondaea fermentalgiana</name>
    <dbReference type="NCBI Taxonomy" id="2315210"/>
    <lineage>
        <taxon>Eukaryota</taxon>
        <taxon>Sar</taxon>
        <taxon>Stramenopiles</taxon>
        <taxon>Bigyra</taxon>
        <taxon>Labyrinthulomycetes</taxon>
        <taxon>Thraustochytrida</taxon>
        <taxon>Thraustochytriidae</taxon>
        <taxon>Hondaea</taxon>
    </lineage>
</organism>
<dbReference type="CDD" id="cd00051">
    <property type="entry name" value="EFh"/>
    <property type="match status" value="1"/>
</dbReference>
<feature type="domain" description="EF-hand" evidence="2">
    <location>
        <begin position="250"/>
        <end position="279"/>
    </location>
</feature>
<dbReference type="PROSITE" id="PS50222">
    <property type="entry name" value="EF_HAND_2"/>
    <property type="match status" value="2"/>
</dbReference>
<dbReference type="PANTHER" id="PTHR20875">
    <property type="entry name" value="EF-HAND CALCIUM-BINDING DOMAIN-CONTAINING PROTEIN 6-RELATED"/>
    <property type="match status" value="1"/>
</dbReference>
<dbReference type="Proteomes" id="UP000241890">
    <property type="component" value="Unassembled WGS sequence"/>
</dbReference>
<dbReference type="Gene3D" id="1.10.238.10">
    <property type="entry name" value="EF-hand"/>
    <property type="match status" value="1"/>
</dbReference>
<dbReference type="Pfam" id="PF13499">
    <property type="entry name" value="EF-hand_7"/>
    <property type="match status" value="1"/>
</dbReference>
<dbReference type="PROSITE" id="PS00018">
    <property type="entry name" value="EF_HAND_1"/>
    <property type="match status" value="1"/>
</dbReference>
<dbReference type="PANTHER" id="PTHR20875:SF0">
    <property type="entry name" value="GH12158P"/>
    <property type="match status" value="1"/>
</dbReference>
<dbReference type="EMBL" id="BEYU01000039">
    <property type="protein sequence ID" value="GBG28122.1"/>
    <property type="molecule type" value="Genomic_DNA"/>
</dbReference>
<dbReference type="SMART" id="SM00054">
    <property type="entry name" value="EFh"/>
    <property type="match status" value="3"/>
</dbReference>
<comment type="caution">
    <text evidence="3">The sequence shown here is derived from an EMBL/GenBank/DDBJ whole genome shotgun (WGS) entry which is preliminary data.</text>
</comment>
<dbReference type="InterPro" id="IPR018247">
    <property type="entry name" value="EF_Hand_1_Ca_BS"/>
</dbReference>
<feature type="domain" description="EF-hand" evidence="2">
    <location>
        <begin position="280"/>
        <end position="315"/>
    </location>
</feature>
<name>A0A2R5GAS9_9STRA</name>
<protein>
    <submittedName>
        <fullName evidence="3">Alpha-actinin-2</fullName>
    </submittedName>
</protein>
<sequence length="779" mass="87905">MVDREDHDAPCTLTLCGWTAQGVRCGQKAEAKIAVELVPFNVHAETGFAVVDDSSHDHKAGVDAVWSNEDTKSKIKIKYPGTDETWTKLPPYLTISVVEQLRRSAWNGEKEVATLATSSLMDKLRQRYENARRGILGDRPFASAFYAFDPTRSGAVSRPDFVKGLHKLEIRLTIQETGVLMTMLQDTKDVQNQRDAHVRYVDLEDHILRHMAQDNRPVSPTGEILKADEDVRAKLSLLVKNAQAKGLSPEKTFAHFDKYQSGSISKHDFQLGLEQLGFVFSVRELVALMAELDQDGNGMISLREFVRFARGKTTLSHADMALLNSELGPQGKSWCGQEILILDDNDDLEGYNLVALAEALDRCHAWDLQTLLEGPTSEPTRPPGAPVQASQLPSRLAEIVRAALSSKERTGIGAREWFQDIPVPDWTTWERMALTLDELNDDLEFAHAPHFHDASELETALAWLRDKWPHCNGHALYERWAEEGLVALRDFALAIDTLCEARIEGVSGEGKDFPALITDLAEDAMFLEDHAIMAAPRLENALDQGSGADKEILTNVYSHLVPAHILRDVISRSCELVDDHTRSNQSHEWSRHEILVWKARELECRIRLQYREETLRGIKVDHWTMEREYSEILSSGQHVDGSLAANRLFHDLKETVEAHHWQSLLKAARGESSSLEAFINKMEKFQEGLREALQLSERQLSDFCKSAQRLINKRQQVHHSHFCSLHFRDHLAATIDIERNSVAFYVNGVLQTSLTPVCPQPWRFAWYTNRAGSASIVQA</sequence>
<evidence type="ECO:0000259" key="2">
    <source>
        <dbReference type="PROSITE" id="PS50222"/>
    </source>
</evidence>
<dbReference type="InParanoid" id="A0A2R5GAS9"/>
<evidence type="ECO:0000313" key="4">
    <source>
        <dbReference type="Proteomes" id="UP000241890"/>
    </source>
</evidence>
<dbReference type="InterPro" id="IPR052603">
    <property type="entry name" value="EFCB6"/>
</dbReference>
<proteinExistence type="predicted"/>
<evidence type="ECO:0000256" key="1">
    <source>
        <dbReference type="ARBA" id="ARBA00022837"/>
    </source>
</evidence>
<dbReference type="InterPro" id="IPR002048">
    <property type="entry name" value="EF_hand_dom"/>
</dbReference>
<gene>
    <name evidence="3" type="ORF">FCC1311_043452</name>
</gene>
<accession>A0A2R5GAS9</accession>
<dbReference type="OrthoDB" id="26525at2759"/>
<dbReference type="AlphaFoldDB" id="A0A2R5GAS9"/>
<evidence type="ECO:0000313" key="3">
    <source>
        <dbReference type="EMBL" id="GBG28122.1"/>
    </source>
</evidence>
<keyword evidence="4" id="KW-1185">Reference proteome</keyword>
<keyword evidence="1" id="KW-0106">Calcium</keyword>